<keyword evidence="4" id="KW-0119">Carbohydrate metabolism</keyword>
<feature type="domain" description="NodB homology" evidence="3">
    <location>
        <begin position="147"/>
        <end position="327"/>
    </location>
</feature>
<proteinExistence type="predicted"/>
<feature type="compositionally biased region" description="Basic and acidic residues" evidence="1">
    <location>
        <begin position="63"/>
        <end position="83"/>
    </location>
</feature>
<dbReference type="GO" id="GO:0045493">
    <property type="term" value="P:xylan catabolic process"/>
    <property type="evidence" value="ECO:0007669"/>
    <property type="project" value="UniProtKB-KW"/>
</dbReference>
<keyword evidence="4" id="KW-0326">Glycosidase</keyword>
<keyword evidence="5" id="KW-1185">Reference proteome</keyword>
<dbReference type="PROSITE" id="PS51677">
    <property type="entry name" value="NODB"/>
    <property type="match status" value="1"/>
</dbReference>
<sequence length="334" mass="37324">MRKLSSILAVALAAGTLLAACSEGDKEGSAVSKGNAETPSRQQTETKTAPPASSSTTQQPAKPETKPADETQKEPEPKSEPKPDPTPAQQQTVASQTYQPPRTATAADKKAVSWYYMKKKKGEVPGFPAEIKQLKPEQKAVWVGTGKKVYMTIDVGGELLDYKTLLKAFKDNDVKATFFVTGYNLKNNPDYIKLLLEEGHTVGNHTITHKDFTTLTDEQVKQEVAEYEKLYKNITGKEPVKYFRFPYGSYSLHLLNLLSDMGYTSYFWSTAMKDWEPRKNGADDPYNDIIGNLHDGNVILMHQASKENIEAMDRILKEIKKEGYEFGTLDELQK</sequence>
<dbReference type="GO" id="GO:0016798">
    <property type="term" value="F:hydrolase activity, acting on glycosyl bonds"/>
    <property type="evidence" value="ECO:0007669"/>
    <property type="project" value="UniProtKB-KW"/>
</dbReference>
<keyword evidence="4" id="KW-0378">Hydrolase</keyword>
<feature type="compositionally biased region" description="Low complexity" evidence="1">
    <location>
        <begin position="48"/>
        <end position="61"/>
    </location>
</feature>
<organism evidence="4 5">
    <name type="scientific">Paenibacillus hemerocallicola</name>
    <dbReference type="NCBI Taxonomy" id="1172614"/>
    <lineage>
        <taxon>Bacteria</taxon>
        <taxon>Bacillati</taxon>
        <taxon>Bacillota</taxon>
        <taxon>Bacilli</taxon>
        <taxon>Bacillales</taxon>
        <taxon>Paenibacillaceae</taxon>
        <taxon>Paenibacillus</taxon>
    </lineage>
</organism>
<reference evidence="4 5" key="1">
    <citation type="submission" date="2019-05" db="EMBL/GenBank/DDBJ databases">
        <title>We sequenced the genome of Paenibacillus hemerocallicola KCTC 33185 for further insight into its adaptation and study the phylogeny of Paenibacillus.</title>
        <authorList>
            <person name="Narsing Rao M.P."/>
        </authorList>
    </citation>
    <scope>NUCLEOTIDE SEQUENCE [LARGE SCALE GENOMIC DNA]</scope>
    <source>
        <strain evidence="4 5">KCTC 33185</strain>
    </source>
</reference>
<dbReference type="EMBL" id="VDCQ01000071">
    <property type="protein sequence ID" value="TNJ61867.1"/>
    <property type="molecule type" value="Genomic_DNA"/>
</dbReference>
<accession>A0A5C4T0V0</accession>
<feature type="compositionally biased region" description="Polar residues" evidence="1">
    <location>
        <begin position="88"/>
        <end position="102"/>
    </location>
</feature>
<comment type="caution">
    <text evidence="4">The sequence shown here is derived from an EMBL/GenBank/DDBJ whole genome shotgun (WGS) entry which is preliminary data.</text>
</comment>
<protein>
    <submittedName>
        <fullName evidence="4">Xylanase deacetylase</fullName>
    </submittedName>
</protein>
<dbReference type="GO" id="GO:0016810">
    <property type="term" value="F:hydrolase activity, acting on carbon-nitrogen (but not peptide) bonds"/>
    <property type="evidence" value="ECO:0007669"/>
    <property type="project" value="InterPro"/>
</dbReference>
<feature type="signal peptide" evidence="2">
    <location>
        <begin position="1"/>
        <end position="19"/>
    </location>
</feature>
<feature type="compositionally biased region" description="Polar residues" evidence="1">
    <location>
        <begin position="35"/>
        <end position="47"/>
    </location>
</feature>
<dbReference type="InterPro" id="IPR050248">
    <property type="entry name" value="Polysacc_deacetylase_ArnD"/>
</dbReference>
<dbReference type="Pfam" id="PF01522">
    <property type="entry name" value="Polysacc_deac_1"/>
    <property type="match status" value="1"/>
</dbReference>
<dbReference type="PROSITE" id="PS51257">
    <property type="entry name" value="PROKAR_LIPOPROTEIN"/>
    <property type="match status" value="1"/>
</dbReference>
<feature type="region of interest" description="Disordered" evidence="1">
    <location>
        <begin position="23"/>
        <end position="105"/>
    </location>
</feature>
<dbReference type="GO" id="GO:0016020">
    <property type="term" value="C:membrane"/>
    <property type="evidence" value="ECO:0007669"/>
    <property type="project" value="TreeGrafter"/>
</dbReference>
<evidence type="ECO:0000259" key="3">
    <source>
        <dbReference type="PROSITE" id="PS51677"/>
    </source>
</evidence>
<keyword evidence="2" id="KW-0732">Signal</keyword>
<evidence type="ECO:0000256" key="1">
    <source>
        <dbReference type="SAM" id="MobiDB-lite"/>
    </source>
</evidence>
<name>A0A5C4T0V0_9BACL</name>
<feature type="chain" id="PRO_5038994616" evidence="2">
    <location>
        <begin position="20"/>
        <end position="334"/>
    </location>
</feature>
<dbReference type="PANTHER" id="PTHR10587:SF78">
    <property type="entry name" value="PEPTIDOGLYCAN-N-ACETYLMURAMIC ACID DEACETYLASE PDAA"/>
    <property type="match status" value="1"/>
</dbReference>
<gene>
    <name evidence="4" type="ORF">FE784_33840</name>
</gene>
<evidence type="ECO:0000256" key="2">
    <source>
        <dbReference type="SAM" id="SignalP"/>
    </source>
</evidence>
<dbReference type="RefSeq" id="WP_139606672.1">
    <property type="nucleotide sequence ID" value="NZ_VDCQ01000071.1"/>
</dbReference>
<keyword evidence="4" id="KW-0624">Polysaccharide degradation</keyword>
<dbReference type="Proteomes" id="UP000307943">
    <property type="component" value="Unassembled WGS sequence"/>
</dbReference>
<keyword evidence="4" id="KW-0858">Xylan degradation</keyword>
<dbReference type="PANTHER" id="PTHR10587">
    <property type="entry name" value="GLYCOSYL TRANSFERASE-RELATED"/>
    <property type="match status" value="1"/>
</dbReference>
<evidence type="ECO:0000313" key="4">
    <source>
        <dbReference type="EMBL" id="TNJ61867.1"/>
    </source>
</evidence>
<dbReference type="InterPro" id="IPR002509">
    <property type="entry name" value="NODB_dom"/>
</dbReference>
<dbReference type="OrthoDB" id="9812065at2"/>
<evidence type="ECO:0000313" key="5">
    <source>
        <dbReference type="Proteomes" id="UP000307943"/>
    </source>
</evidence>
<dbReference type="Gene3D" id="3.20.20.370">
    <property type="entry name" value="Glycoside hydrolase/deacetylase"/>
    <property type="match status" value="1"/>
</dbReference>
<dbReference type="SUPFAM" id="SSF88713">
    <property type="entry name" value="Glycoside hydrolase/deacetylase"/>
    <property type="match status" value="1"/>
</dbReference>
<dbReference type="InterPro" id="IPR011330">
    <property type="entry name" value="Glyco_hydro/deAcase_b/a-brl"/>
</dbReference>
<dbReference type="AlphaFoldDB" id="A0A5C4T0V0"/>